<dbReference type="EMBL" id="LR134363">
    <property type="protein sequence ID" value="VEG75047.1"/>
    <property type="molecule type" value="Genomic_DNA"/>
</dbReference>
<organism evidence="1 2">
    <name type="scientific">Actinomyces slackii</name>
    <dbReference type="NCBI Taxonomy" id="52774"/>
    <lineage>
        <taxon>Bacteria</taxon>
        <taxon>Bacillati</taxon>
        <taxon>Actinomycetota</taxon>
        <taxon>Actinomycetes</taxon>
        <taxon>Actinomycetales</taxon>
        <taxon>Actinomycetaceae</taxon>
        <taxon>Actinomyces</taxon>
    </lineage>
</organism>
<protein>
    <submittedName>
        <fullName evidence="1">Uncharacterized protein</fullName>
    </submittedName>
</protein>
<sequence length="92" mass="10005">MGARGVDRKELASYCGSLADLCQSCAEAVEGNSEALRAWQSLGRACLVHSWLLGASVWEHFETFMHLAPDPALRLVRERLLTDADSDGITTA</sequence>
<gene>
    <name evidence="1" type="ORF">NCTC11923_01699</name>
</gene>
<proteinExistence type="predicted"/>
<reference evidence="1 2" key="1">
    <citation type="submission" date="2018-12" db="EMBL/GenBank/DDBJ databases">
        <authorList>
            <consortium name="Pathogen Informatics"/>
        </authorList>
    </citation>
    <scope>NUCLEOTIDE SEQUENCE [LARGE SCALE GENOMIC DNA]</scope>
    <source>
        <strain evidence="1 2">NCTC11923</strain>
    </source>
</reference>
<dbReference type="AlphaFoldDB" id="A0A3S4SPX9"/>
<keyword evidence="2" id="KW-1185">Reference proteome</keyword>
<evidence type="ECO:0000313" key="2">
    <source>
        <dbReference type="Proteomes" id="UP000276899"/>
    </source>
</evidence>
<dbReference type="Proteomes" id="UP000276899">
    <property type="component" value="Chromosome"/>
</dbReference>
<dbReference type="KEGG" id="asla:NCTC11923_01699"/>
<name>A0A3S4SPX9_9ACTO</name>
<accession>A0A3S4SPX9</accession>
<evidence type="ECO:0000313" key="1">
    <source>
        <dbReference type="EMBL" id="VEG75047.1"/>
    </source>
</evidence>